<dbReference type="PANTHER" id="PTHR33710">
    <property type="entry name" value="BNAC02G09200D PROTEIN"/>
    <property type="match status" value="1"/>
</dbReference>
<evidence type="ECO:0000313" key="2">
    <source>
        <dbReference type="Proteomes" id="UP000447434"/>
    </source>
</evidence>
<comment type="caution">
    <text evidence="1">The sequence shown here is derived from an EMBL/GenBank/DDBJ whole genome shotgun (WGS) entry which is preliminary data.</text>
</comment>
<dbReference type="PANTHER" id="PTHR33710:SF64">
    <property type="entry name" value="ENDONUCLEASE_EXONUCLEASE_PHOSPHATASE DOMAIN-CONTAINING PROTEIN"/>
    <property type="match status" value="1"/>
</dbReference>
<gene>
    <name evidence="1" type="ORF">Lalb_Chr09g0321721</name>
</gene>
<proteinExistence type="predicted"/>
<accession>A0A6A4PY72</accession>
<keyword evidence="2" id="KW-1185">Reference proteome</keyword>
<sequence>MSRLDRFLISSEWAEKWPNLVQLGLMRMLYDHCVVILSDSNQDWGPKPFRVLNAWFNDKDFTGFVEKTWTSLHFPG</sequence>
<dbReference type="EMBL" id="WOCE01000009">
    <property type="protein sequence ID" value="KAE9606637.1"/>
    <property type="molecule type" value="Genomic_DNA"/>
</dbReference>
<dbReference type="OrthoDB" id="1435636at2759"/>
<evidence type="ECO:0000313" key="1">
    <source>
        <dbReference type="EMBL" id="KAE9606637.1"/>
    </source>
</evidence>
<name>A0A6A4PY72_LUPAL</name>
<dbReference type="Proteomes" id="UP000447434">
    <property type="component" value="Chromosome 9"/>
</dbReference>
<organism evidence="1 2">
    <name type="scientific">Lupinus albus</name>
    <name type="common">White lupine</name>
    <name type="synonym">Lupinus termis</name>
    <dbReference type="NCBI Taxonomy" id="3870"/>
    <lineage>
        <taxon>Eukaryota</taxon>
        <taxon>Viridiplantae</taxon>
        <taxon>Streptophyta</taxon>
        <taxon>Embryophyta</taxon>
        <taxon>Tracheophyta</taxon>
        <taxon>Spermatophyta</taxon>
        <taxon>Magnoliopsida</taxon>
        <taxon>eudicotyledons</taxon>
        <taxon>Gunneridae</taxon>
        <taxon>Pentapetalae</taxon>
        <taxon>rosids</taxon>
        <taxon>fabids</taxon>
        <taxon>Fabales</taxon>
        <taxon>Fabaceae</taxon>
        <taxon>Papilionoideae</taxon>
        <taxon>50 kb inversion clade</taxon>
        <taxon>genistoids sensu lato</taxon>
        <taxon>core genistoids</taxon>
        <taxon>Genisteae</taxon>
        <taxon>Lupinus</taxon>
    </lineage>
</organism>
<protein>
    <submittedName>
        <fullName evidence="1">Uncharacterized protein</fullName>
    </submittedName>
</protein>
<reference evidence="2" key="1">
    <citation type="journal article" date="2020" name="Nat. Commun.">
        <title>Genome sequence of the cluster root forming white lupin.</title>
        <authorList>
            <person name="Hufnagel B."/>
            <person name="Marques A."/>
            <person name="Soriano A."/>
            <person name="Marques L."/>
            <person name="Divol F."/>
            <person name="Doumas P."/>
            <person name="Sallet E."/>
            <person name="Mancinotti D."/>
            <person name="Carrere S."/>
            <person name="Marande W."/>
            <person name="Arribat S."/>
            <person name="Keller J."/>
            <person name="Huneau C."/>
            <person name="Blein T."/>
            <person name="Aime D."/>
            <person name="Laguerre M."/>
            <person name="Taylor J."/>
            <person name="Schubert V."/>
            <person name="Nelson M."/>
            <person name="Geu-Flores F."/>
            <person name="Crespi M."/>
            <person name="Gallardo-Guerrero K."/>
            <person name="Delaux P.-M."/>
            <person name="Salse J."/>
            <person name="Berges H."/>
            <person name="Guyot R."/>
            <person name="Gouzy J."/>
            <person name="Peret B."/>
        </authorList>
    </citation>
    <scope>NUCLEOTIDE SEQUENCE [LARGE SCALE GENOMIC DNA]</scope>
    <source>
        <strain evidence="2">cv. Amiga</strain>
    </source>
</reference>
<dbReference type="AlphaFoldDB" id="A0A6A4PY72"/>